<feature type="compositionally biased region" description="Polar residues" evidence="1">
    <location>
        <begin position="246"/>
        <end position="255"/>
    </location>
</feature>
<feature type="transmembrane region" description="Helical" evidence="2">
    <location>
        <begin position="87"/>
        <end position="107"/>
    </location>
</feature>
<evidence type="ECO:0000313" key="3">
    <source>
        <dbReference type="EMBL" id="KEF55974.1"/>
    </source>
</evidence>
<keyword evidence="2" id="KW-0472">Membrane</keyword>
<feature type="region of interest" description="Disordered" evidence="1">
    <location>
        <begin position="661"/>
        <end position="684"/>
    </location>
</feature>
<dbReference type="VEuPathDB" id="FungiDB:A1O9_07554"/>
<protein>
    <submittedName>
        <fullName evidence="3">Uncharacterized protein</fullName>
    </submittedName>
</protein>
<dbReference type="AlphaFoldDB" id="A0A072P780"/>
<feature type="region of interest" description="Disordered" evidence="1">
    <location>
        <begin position="1"/>
        <end position="33"/>
    </location>
</feature>
<keyword evidence="2" id="KW-1133">Transmembrane helix</keyword>
<dbReference type="STRING" id="1182545.A0A072P780"/>
<feature type="region of interest" description="Disordered" evidence="1">
    <location>
        <begin position="374"/>
        <end position="410"/>
    </location>
</feature>
<feature type="region of interest" description="Disordered" evidence="1">
    <location>
        <begin position="202"/>
        <end position="304"/>
    </location>
</feature>
<name>A0A072P780_9EURO</name>
<dbReference type="HOGENOM" id="CLU_016576_0_0_1"/>
<feature type="compositionally biased region" description="Polar residues" evidence="1">
    <location>
        <begin position="436"/>
        <end position="469"/>
    </location>
</feature>
<feature type="region of interest" description="Disordered" evidence="1">
    <location>
        <begin position="431"/>
        <end position="469"/>
    </location>
</feature>
<feature type="region of interest" description="Disordered" evidence="1">
    <location>
        <begin position="127"/>
        <end position="147"/>
    </location>
</feature>
<evidence type="ECO:0000313" key="4">
    <source>
        <dbReference type="Proteomes" id="UP000027920"/>
    </source>
</evidence>
<dbReference type="GeneID" id="25282468"/>
<organism evidence="3 4">
    <name type="scientific">Exophiala aquamarina CBS 119918</name>
    <dbReference type="NCBI Taxonomy" id="1182545"/>
    <lineage>
        <taxon>Eukaryota</taxon>
        <taxon>Fungi</taxon>
        <taxon>Dikarya</taxon>
        <taxon>Ascomycota</taxon>
        <taxon>Pezizomycotina</taxon>
        <taxon>Eurotiomycetes</taxon>
        <taxon>Chaetothyriomycetidae</taxon>
        <taxon>Chaetothyriales</taxon>
        <taxon>Herpotrichiellaceae</taxon>
        <taxon>Exophiala</taxon>
    </lineage>
</organism>
<dbReference type="RefSeq" id="XP_013258564.1">
    <property type="nucleotide sequence ID" value="XM_013403110.1"/>
</dbReference>
<feature type="compositionally biased region" description="Low complexity" evidence="1">
    <location>
        <begin position="218"/>
        <end position="238"/>
    </location>
</feature>
<evidence type="ECO:0000256" key="1">
    <source>
        <dbReference type="SAM" id="MobiDB-lite"/>
    </source>
</evidence>
<feature type="region of interest" description="Disordered" evidence="1">
    <location>
        <begin position="541"/>
        <end position="560"/>
    </location>
</feature>
<dbReference type="PANTHER" id="PTHR42088">
    <property type="entry name" value="YALI0F10131P"/>
    <property type="match status" value="1"/>
</dbReference>
<gene>
    <name evidence="3" type="ORF">A1O9_07554</name>
</gene>
<reference evidence="3 4" key="1">
    <citation type="submission" date="2013-03" db="EMBL/GenBank/DDBJ databases">
        <title>The Genome Sequence of Exophiala aquamarina CBS 119918.</title>
        <authorList>
            <consortium name="The Broad Institute Genomics Platform"/>
            <person name="Cuomo C."/>
            <person name="de Hoog S."/>
            <person name="Gorbushina A."/>
            <person name="Walker B."/>
            <person name="Young S.K."/>
            <person name="Zeng Q."/>
            <person name="Gargeya S."/>
            <person name="Fitzgerald M."/>
            <person name="Haas B."/>
            <person name="Abouelleil A."/>
            <person name="Allen A.W."/>
            <person name="Alvarado L."/>
            <person name="Arachchi H.M."/>
            <person name="Berlin A.M."/>
            <person name="Chapman S.B."/>
            <person name="Gainer-Dewar J."/>
            <person name="Goldberg J."/>
            <person name="Griggs A."/>
            <person name="Gujja S."/>
            <person name="Hansen M."/>
            <person name="Howarth C."/>
            <person name="Imamovic A."/>
            <person name="Ireland A."/>
            <person name="Larimer J."/>
            <person name="McCowan C."/>
            <person name="Murphy C."/>
            <person name="Pearson M."/>
            <person name="Poon T.W."/>
            <person name="Priest M."/>
            <person name="Roberts A."/>
            <person name="Saif S."/>
            <person name="Shea T."/>
            <person name="Sisk P."/>
            <person name="Sykes S."/>
            <person name="Wortman J."/>
            <person name="Nusbaum C."/>
            <person name="Birren B."/>
        </authorList>
    </citation>
    <scope>NUCLEOTIDE SEQUENCE [LARGE SCALE GENOMIC DNA]</scope>
    <source>
        <strain evidence="3 4">CBS 119918</strain>
    </source>
</reference>
<sequence length="786" mass="86499">MLDSIGPENEPQIQPRNPYPFARPGPIPDARLDGLFEERPPSLVAREEFSFATTTASGASSTFSCAPGDNSGPCEKYYNAGGSGNTVPIVLGVVIPLGIAIVVLVILHRRHVLKLRKEDADDRHKSLDFGMGEGRGKSHQQDAQSRPEMAMAMDKEMGGSRRERGLSMDLEAHNPYVLPPTLNHSRESLHSLSRSITGDDKYRATNFIPDDGSIRPASSLRSPLDDSSSTFTGSSSRRFNYDSKHNLLTNAQGNPSGPPVRHGSLSSTRDRSVDPTTGTRNPLPPPSNNLLAPARDSLVSTTSSTGGVNALRASNNYLAQFISGGAAQNSQETVKKTPSVALDEMNPERAEEELRAPPPAMMKDDIRFSEASLSPPAARDRFPETPSIVLNTPTDRQPVDPPTDRQPRLPQLSFINSQGQKQNSLEPEMFPEVDTASPTNSTLHSATTSVNHPHDQQNVPHPQLQTQNNPDQYVEAEDYYEEDEDVYGDYYQEYGYQDGYDPRRSTMGTRPLPPDDPSENPEDRANRIRSFYKEYFDDSKPNNAGHPGGHHGWQHGGQYDGGHYDDQAGYYDNYGPDGHYDEAQYYPPRGGTAAGAYGRHRATVSNGSYMSGPRAYSSVSGRYGPPPRMAPKKREVPLKTLHVLPTPHMLKDDTFLPIDFAPPKKIHNQRSGTPDSLRGGERPYSPSVRAHVPLASSFDDLAMIPSPHQLRKSSTFTALDFAPPKFRSNDTMSDAGSIRSNRSGVSALHAHNIRTGAYRVSRIPKDVGGTREEFTEALRPQWDLNR</sequence>
<accession>A0A072P780</accession>
<proteinExistence type="predicted"/>
<dbReference type="OrthoDB" id="5417135at2759"/>
<dbReference type="EMBL" id="AMGV01000006">
    <property type="protein sequence ID" value="KEF55974.1"/>
    <property type="molecule type" value="Genomic_DNA"/>
</dbReference>
<dbReference type="PANTHER" id="PTHR42088:SF1">
    <property type="entry name" value="YALI0F10131P"/>
    <property type="match status" value="1"/>
</dbReference>
<keyword evidence="4" id="KW-1185">Reference proteome</keyword>
<comment type="caution">
    <text evidence="3">The sequence shown here is derived from an EMBL/GenBank/DDBJ whole genome shotgun (WGS) entry which is preliminary data.</text>
</comment>
<feature type="region of interest" description="Disordered" evidence="1">
    <location>
        <begin position="494"/>
        <end position="523"/>
    </location>
</feature>
<keyword evidence="2" id="KW-0812">Transmembrane</keyword>
<dbReference type="Proteomes" id="UP000027920">
    <property type="component" value="Unassembled WGS sequence"/>
</dbReference>
<feature type="compositionally biased region" description="Pro residues" evidence="1">
    <location>
        <begin position="17"/>
        <end position="27"/>
    </location>
</feature>
<evidence type="ECO:0000256" key="2">
    <source>
        <dbReference type="SAM" id="Phobius"/>
    </source>
</evidence>
<feature type="compositionally biased region" description="Low complexity" evidence="1">
    <location>
        <begin position="288"/>
        <end position="304"/>
    </location>
</feature>